<evidence type="ECO:0000313" key="12">
    <source>
        <dbReference type="EMBL" id="PFX21484.1"/>
    </source>
</evidence>
<evidence type="ECO:0000256" key="4">
    <source>
        <dbReference type="ARBA" id="ARBA00023157"/>
    </source>
</evidence>
<dbReference type="AlphaFoldDB" id="A0A2B4RSS6"/>
<feature type="region of interest" description="Disordered" evidence="9">
    <location>
        <begin position="97"/>
        <end position="118"/>
    </location>
</feature>
<keyword evidence="5" id="KW-0325">Glycoprotein</keyword>
<sequence length="485" mass="56006">MLELWPLSVFYRVYFGTMKFKERFGFCVCIVLLVIPFIWLRMRVADKKHPLSFTVSNQNSRFLTDETDYNGIDHSHVNIQQSEEGTNHLKTNRVSKDVDRSLEKRSVHTDTNNGERVGEKKVERNIGKNNDIDYELDDPWSIWESMVKSRQITSPDDADGVNMILEAMMYKPIVAAGVGYRGTQLKATLTLEGRQKVVFKPMRYPRDFIVEGTPYAGFDRHNGEIAAFHLDRILGFYRAPPVVGRKINLEDEIEPIGHKRLMDTFFKKDGNTCFYGQCYFCKKENAACANGTMMEGSVTLWLPEGWTLGKWAHPWIRTYRDTRKALWETDDNFCKSKVLNRSPYDFGPRLLDLLDTALFDFLIGNADRHHYETLKDEGDTGMPLHLDNAKSFGNPFRDEMSILAPIYQCCRLRLSTWNRFQSIARGKTPLSELLRKATENDPVSPVLSDPHFKAIDRRLKIIINTVNKCIRDYGEKGVLIIEDMV</sequence>
<keyword evidence="12" id="KW-0418">Kinase</keyword>
<dbReference type="Proteomes" id="UP000225706">
    <property type="component" value="Unassembled WGS sequence"/>
</dbReference>
<evidence type="ECO:0000256" key="5">
    <source>
        <dbReference type="ARBA" id="ARBA00023180"/>
    </source>
</evidence>
<keyword evidence="4" id="KW-1015">Disulfide bond</keyword>
<feature type="binding site" evidence="8">
    <location>
        <position position="219"/>
    </location>
    <ligand>
        <name>Mn(2+)</name>
        <dbReference type="ChEBI" id="CHEBI:29035"/>
    </ligand>
</feature>
<name>A0A2B4RSS6_STYPI</name>
<evidence type="ECO:0000256" key="10">
    <source>
        <dbReference type="SAM" id="Phobius"/>
    </source>
</evidence>
<evidence type="ECO:0000313" key="13">
    <source>
        <dbReference type="Proteomes" id="UP000225706"/>
    </source>
</evidence>
<feature type="binding site" evidence="7">
    <location>
        <position position="184"/>
    </location>
    <ligand>
        <name>ATP</name>
        <dbReference type="ChEBI" id="CHEBI:30616"/>
    </ligand>
</feature>
<evidence type="ECO:0000256" key="2">
    <source>
        <dbReference type="ARBA" id="ARBA00006557"/>
    </source>
</evidence>
<feature type="binding site" evidence="7">
    <location>
        <position position="387"/>
    </location>
    <ligand>
        <name>ATP</name>
        <dbReference type="ChEBI" id="CHEBI:30616"/>
    </ligand>
</feature>
<dbReference type="PANTHER" id="PTHR12450">
    <property type="entry name" value="DENTIN MATRIX PROTEIN 4 PROTEIN FAM20"/>
    <property type="match status" value="1"/>
</dbReference>
<dbReference type="GO" id="GO:0005524">
    <property type="term" value="F:ATP binding"/>
    <property type="evidence" value="ECO:0007669"/>
    <property type="project" value="UniProtKB-KW"/>
</dbReference>
<dbReference type="GO" id="GO:0016301">
    <property type="term" value="F:kinase activity"/>
    <property type="evidence" value="ECO:0007669"/>
    <property type="project" value="UniProtKB-KW"/>
</dbReference>
<keyword evidence="7" id="KW-0547">Nucleotide-binding</keyword>
<proteinExistence type="inferred from homology"/>
<keyword evidence="12" id="KW-0808">Transferase</keyword>
<dbReference type="GO" id="GO:0046872">
    <property type="term" value="F:metal ion binding"/>
    <property type="evidence" value="ECO:0007669"/>
    <property type="project" value="UniProtKB-KW"/>
</dbReference>
<evidence type="ECO:0000256" key="7">
    <source>
        <dbReference type="PIRSR" id="PIRSR624869-2"/>
    </source>
</evidence>
<dbReference type="CDD" id="cd10314">
    <property type="entry name" value="FAM20_C"/>
    <property type="match status" value="1"/>
</dbReference>
<keyword evidence="3" id="KW-0333">Golgi apparatus</keyword>
<dbReference type="InterPro" id="IPR009581">
    <property type="entry name" value="FAM20_C"/>
</dbReference>
<keyword evidence="13" id="KW-1185">Reference proteome</keyword>
<keyword evidence="7" id="KW-0067">ATP-binding</keyword>
<comment type="similarity">
    <text evidence="2">Belongs to the FAM20 family.</text>
</comment>
<accession>A0A2B4RSS6</accession>
<dbReference type="PANTHER" id="PTHR12450:SF14">
    <property type="entry name" value="GLYCOSAMINOGLYCAN XYLOSYLKINASE"/>
    <property type="match status" value="1"/>
</dbReference>
<keyword evidence="10" id="KW-0472">Membrane</keyword>
<dbReference type="Pfam" id="PF06702">
    <property type="entry name" value="Fam20C"/>
    <property type="match status" value="1"/>
</dbReference>
<dbReference type="OrthoDB" id="8583677at2759"/>
<evidence type="ECO:0000256" key="3">
    <source>
        <dbReference type="ARBA" id="ARBA00023034"/>
    </source>
</evidence>
<organism evidence="12 13">
    <name type="scientific">Stylophora pistillata</name>
    <name type="common">Smooth cauliflower coral</name>
    <dbReference type="NCBI Taxonomy" id="50429"/>
    <lineage>
        <taxon>Eukaryota</taxon>
        <taxon>Metazoa</taxon>
        <taxon>Cnidaria</taxon>
        <taxon>Anthozoa</taxon>
        <taxon>Hexacorallia</taxon>
        <taxon>Scleractinia</taxon>
        <taxon>Astrocoeniina</taxon>
        <taxon>Pocilloporidae</taxon>
        <taxon>Stylophora</taxon>
    </lineage>
</organism>
<comment type="cofactor">
    <cofactor evidence="8">
        <name>Mn(2+)</name>
        <dbReference type="ChEBI" id="CHEBI:29035"/>
    </cofactor>
</comment>
<feature type="compositionally biased region" description="Basic and acidic residues" evidence="9">
    <location>
        <begin position="97"/>
        <end position="108"/>
    </location>
</feature>
<dbReference type="STRING" id="50429.A0A2B4RSS6"/>
<gene>
    <name evidence="12" type="primary">Fam20b</name>
    <name evidence="12" type="ORF">AWC38_SpisGene14021</name>
</gene>
<feature type="binding site" evidence="7">
    <location>
        <position position="372"/>
    </location>
    <ligand>
        <name>ATP</name>
        <dbReference type="ChEBI" id="CHEBI:30616"/>
    </ligand>
</feature>
<protein>
    <submittedName>
        <fullName evidence="12">Glycosaminoglycan xylosylkinase</fullName>
    </submittedName>
</protein>
<dbReference type="EMBL" id="LSMT01000275">
    <property type="protein sequence ID" value="PFX21484.1"/>
    <property type="molecule type" value="Genomic_DNA"/>
</dbReference>
<feature type="active site" evidence="6">
    <location>
        <position position="367"/>
    </location>
</feature>
<feature type="binding site" evidence="7">
    <location>
        <begin position="299"/>
        <end position="302"/>
    </location>
    <ligand>
        <name>ATP</name>
        <dbReference type="ChEBI" id="CHEBI:30616"/>
    </ligand>
</feature>
<dbReference type="InterPro" id="IPR024869">
    <property type="entry name" value="FAM20"/>
</dbReference>
<comment type="caution">
    <text evidence="12">The sequence shown here is derived from an EMBL/GenBank/DDBJ whole genome shotgun (WGS) entry which is preliminary data.</text>
</comment>
<keyword evidence="10" id="KW-1133">Transmembrane helix</keyword>
<evidence type="ECO:0000256" key="1">
    <source>
        <dbReference type="ARBA" id="ARBA00004555"/>
    </source>
</evidence>
<feature type="binding site" evidence="8">
    <location>
        <position position="387"/>
    </location>
    <ligand>
        <name>Mn(2+)</name>
        <dbReference type="ChEBI" id="CHEBI:29035"/>
    </ligand>
</feature>
<comment type="subcellular location">
    <subcellularLocation>
        <location evidence="1">Golgi apparatus</location>
    </subcellularLocation>
</comment>
<evidence type="ECO:0000256" key="9">
    <source>
        <dbReference type="SAM" id="MobiDB-lite"/>
    </source>
</evidence>
<keyword evidence="10" id="KW-0812">Transmembrane</keyword>
<evidence type="ECO:0000256" key="8">
    <source>
        <dbReference type="PIRSR" id="PIRSR624869-3"/>
    </source>
</evidence>
<feature type="binding site" evidence="7">
    <location>
        <position position="200"/>
    </location>
    <ligand>
        <name>ATP</name>
        <dbReference type="ChEBI" id="CHEBI:30616"/>
    </ligand>
</feature>
<keyword evidence="8" id="KW-0464">Manganese</keyword>
<reference evidence="13" key="1">
    <citation type="journal article" date="2017" name="bioRxiv">
        <title>Comparative analysis of the genomes of Stylophora pistillata and Acropora digitifera provides evidence for extensive differences between species of corals.</title>
        <authorList>
            <person name="Voolstra C.R."/>
            <person name="Li Y."/>
            <person name="Liew Y.J."/>
            <person name="Baumgarten S."/>
            <person name="Zoccola D."/>
            <person name="Flot J.-F."/>
            <person name="Tambutte S."/>
            <person name="Allemand D."/>
            <person name="Aranda M."/>
        </authorList>
    </citation>
    <scope>NUCLEOTIDE SEQUENCE [LARGE SCALE GENOMIC DNA]</scope>
</reference>
<keyword evidence="8" id="KW-0479">Metal-binding</keyword>
<feature type="domain" description="FAM20 C-terminal" evidence="11">
    <location>
        <begin position="265"/>
        <end position="478"/>
    </location>
</feature>
<dbReference type="GO" id="GO:0016773">
    <property type="term" value="F:phosphotransferase activity, alcohol group as acceptor"/>
    <property type="evidence" value="ECO:0007669"/>
    <property type="project" value="TreeGrafter"/>
</dbReference>
<feature type="transmembrane region" description="Helical" evidence="10">
    <location>
        <begin position="20"/>
        <end position="40"/>
    </location>
</feature>
<evidence type="ECO:0000259" key="11">
    <source>
        <dbReference type="Pfam" id="PF06702"/>
    </source>
</evidence>
<evidence type="ECO:0000256" key="6">
    <source>
        <dbReference type="PIRSR" id="PIRSR624869-1"/>
    </source>
</evidence>
<dbReference type="GO" id="GO:0005794">
    <property type="term" value="C:Golgi apparatus"/>
    <property type="evidence" value="ECO:0007669"/>
    <property type="project" value="UniProtKB-SubCell"/>
</dbReference>